<dbReference type="InParanoid" id="A0A1I2CVN0"/>
<evidence type="ECO:0000313" key="2">
    <source>
        <dbReference type="Proteomes" id="UP000181976"/>
    </source>
</evidence>
<name>A0A1I2CVN0_9BACT</name>
<organism evidence="1 2">
    <name type="scientific">Thermophagus xiamenensis</name>
    <dbReference type="NCBI Taxonomy" id="385682"/>
    <lineage>
        <taxon>Bacteria</taxon>
        <taxon>Pseudomonadati</taxon>
        <taxon>Bacteroidota</taxon>
        <taxon>Bacteroidia</taxon>
        <taxon>Marinilabiliales</taxon>
        <taxon>Marinilabiliaceae</taxon>
        <taxon>Thermophagus</taxon>
    </lineage>
</organism>
<dbReference type="Proteomes" id="UP000181976">
    <property type="component" value="Unassembled WGS sequence"/>
</dbReference>
<proteinExistence type="predicted"/>
<evidence type="ECO:0000313" key="1">
    <source>
        <dbReference type="EMBL" id="SFE72245.1"/>
    </source>
</evidence>
<accession>A0A1I2CVN0</accession>
<keyword evidence="2" id="KW-1185">Reference proteome</keyword>
<reference evidence="1 2" key="1">
    <citation type="submission" date="2016-10" db="EMBL/GenBank/DDBJ databases">
        <authorList>
            <person name="de Groot N.N."/>
        </authorList>
    </citation>
    <scope>NUCLEOTIDE SEQUENCE [LARGE SCALE GENOMIC DNA]</scope>
    <source>
        <strain evidence="1 2">DSM 19012</strain>
    </source>
</reference>
<dbReference type="EMBL" id="FONA01000017">
    <property type="protein sequence ID" value="SFE72245.1"/>
    <property type="molecule type" value="Genomic_DNA"/>
</dbReference>
<dbReference type="STRING" id="385682.SAMN05444380_11721"/>
<protein>
    <submittedName>
        <fullName evidence="1">Uncharacterized protein</fullName>
    </submittedName>
</protein>
<dbReference type="AlphaFoldDB" id="A0A1I2CVN0"/>
<gene>
    <name evidence="1" type="ORF">SAMN05444380_11721</name>
</gene>
<sequence>MKNTTTNINSLVAAISTRGTSFTTSTGMMMGRMSMA</sequence>